<dbReference type="SMART" id="SM00364">
    <property type="entry name" value="LRR_BAC"/>
    <property type="match status" value="5"/>
</dbReference>
<evidence type="ECO:0000256" key="14">
    <source>
        <dbReference type="ARBA" id="ARBA00022723"/>
    </source>
</evidence>
<evidence type="ECO:0000256" key="2">
    <source>
        <dbReference type="ARBA" id="ARBA00004574"/>
    </source>
</evidence>
<dbReference type="GO" id="GO:0005829">
    <property type="term" value="C:cytosol"/>
    <property type="evidence" value="ECO:0007669"/>
    <property type="project" value="TreeGrafter"/>
</dbReference>
<dbReference type="GO" id="GO:0000781">
    <property type="term" value="C:chromosome, telomeric region"/>
    <property type="evidence" value="ECO:0007669"/>
    <property type="project" value="UniProtKB-SubCell"/>
</dbReference>
<evidence type="ECO:0000256" key="13">
    <source>
        <dbReference type="ARBA" id="ARBA00022705"/>
    </source>
</evidence>
<evidence type="ECO:0000256" key="9">
    <source>
        <dbReference type="ARBA" id="ARBA00015536"/>
    </source>
</evidence>
<dbReference type="PROSITE" id="PS00678">
    <property type="entry name" value="WD_REPEATS_1"/>
    <property type="match status" value="1"/>
</dbReference>
<feature type="region of interest" description="Disordered" evidence="31">
    <location>
        <begin position="558"/>
        <end position="585"/>
    </location>
</feature>
<feature type="domain" description="LRRNT" evidence="32">
    <location>
        <begin position="886"/>
        <end position="924"/>
    </location>
</feature>
<evidence type="ECO:0000256" key="16">
    <source>
        <dbReference type="ARBA" id="ARBA00022737"/>
    </source>
</evidence>
<dbReference type="InterPro" id="IPR000372">
    <property type="entry name" value="LRRNT"/>
</dbReference>
<dbReference type="InterPro" id="IPR037590">
    <property type="entry name" value="WDR24"/>
</dbReference>
<keyword evidence="16" id="KW-0677">Repeat</keyword>
<gene>
    <name evidence="33" type="ORF">AAFF_G00405490</name>
</gene>
<dbReference type="PANTHER" id="PTHR46200">
    <property type="entry name" value="GATOR COMPLEX PROTEIN WDR24"/>
    <property type="match status" value="1"/>
</dbReference>
<evidence type="ECO:0000256" key="21">
    <source>
        <dbReference type="ARBA" id="ARBA00022895"/>
    </source>
</evidence>
<feature type="repeat" description="WD" evidence="30">
    <location>
        <begin position="169"/>
        <end position="211"/>
    </location>
</feature>
<dbReference type="PROSITE" id="PS50082">
    <property type="entry name" value="WD_REPEATS_2"/>
    <property type="match status" value="2"/>
</dbReference>
<comment type="subcellular location">
    <subcellularLocation>
        <location evidence="3">Chromosome</location>
        <location evidence="3">Centromere</location>
        <location evidence="3">Kinetochore</location>
    </subcellularLocation>
    <subcellularLocation>
        <location evidence="2">Chromosome</location>
        <location evidence="2">Telomere</location>
    </subcellularLocation>
    <subcellularLocation>
        <location evidence="4">Lysosome membrane</location>
    </subcellularLocation>
</comment>
<keyword evidence="17" id="KW-0863">Zinc-finger</keyword>
<dbReference type="GO" id="GO:0061630">
    <property type="term" value="F:ubiquitin protein ligase activity"/>
    <property type="evidence" value="ECO:0007669"/>
    <property type="project" value="UniProtKB-EC"/>
</dbReference>
<comment type="pathway">
    <text evidence="5">Protein modification; protein ubiquitination.</text>
</comment>
<keyword evidence="34" id="KW-1185">Reference proteome</keyword>
<comment type="caution">
    <text evidence="33">The sequence shown here is derived from an EMBL/GenBank/DDBJ whole genome shotgun (WGS) entry which is preliminary data.</text>
</comment>
<evidence type="ECO:0000256" key="25">
    <source>
        <dbReference type="ARBA" id="ARBA00023228"/>
    </source>
</evidence>
<keyword evidence="12" id="KW-0808">Transferase</keyword>
<evidence type="ECO:0000256" key="28">
    <source>
        <dbReference type="ARBA" id="ARBA00040269"/>
    </source>
</evidence>
<reference evidence="33" key="1">
    <citation type="journal article" date="2023" name="Science">
        <title>Genome structures resolve the early diversification of teleost fishes.</title>
        <authorList>
            <person name="Parey E."/>
            <person name="Louis A."/>
            <person name="Montfort J."/>
            <person name="Bouchez O."/>
            <person name="Roques C."/>
            <person name="Iampietro C."/>
            <person name="Lluch J."/>
            <person name="Castinel A."/>
            <person name="Donnadieu C."/>
            <person name="Desvignes T."/>
            <person name="Floi Bucao C."/>
            <person name="Jouanno E."/>
            <person name="Wen M."/>
            <person name="Mejri S."/>
            <person name="Dirks R."/>
            <person name="Jansen H."/>
            <person name="Henkel C."/>
            <person name="Chen W.J."/>
            <person name="Zahm M."/>
            <person name="Cabau C."/>
            <person name="Klopp C."/>
            <person name="Thompson A.W."/>
            <person name="Robinson-Rechavi M."/>
            <person name="Braasch I."/>
            <person name="Lecointre G."/>
            <person name="Bobe J."/>
            <person name="Postlethwait J.H."/>
            <person name="Berthelot C."/>
            <person name="Roest Crollius H."/>
            <person name="Guiguen Y."/>
        </authorList>
    </citation>
    <scope>NUCLEOTIDE SEQUENCE</scope>
    <source>
        <strain evidence="33">NC1722</strain>
    </source>
</reference>
<dbReference type="GO" id="GO:0006260">
    <property type="term" value="P:DNA replication"/>
    <property type="evidence" value="ECO:0007669"/>
    <property type="project" value="UniProtKB-KW"/>
</dbReference>
<evidence type="ECO:0000256" key="7">
    <source>
        <dbReference type="ARBA" id="ARBA00008134"/>
    </source>
</evidence>
<evidence type="ECO:0000256" key="6">
    <source>
        <dbReference type="ARBA" id="ARBA00007545"/>
    </source>
</evidence>
<dbReference type="InterPro" id="IPR015943">
    <property type="entry name" value="WD40/YVTN_repeat-like_dom_sf"/>
</dbReference>
<comment type="catalytic activity">
    <reaction evidence="1">
        <text>S-ubiquitinyl-[E2 ubiquitin-conjugating enzyme]-L-cysteine + [acceptor protein]-L-lysine = [E2 ubiquitin-conjugating enzyme]-L-cysteine + N(6)-ubiquitinyl-[acceptor protein]-L-lysine.</text>
        <dbReference type="EC" id="2.3.2.27"/>
    </reaction>
</comment>
<dbReference type="InterPro" id="IPR003591">
    <property type="entry name" value="Leu-rich_rpt_typical-subtyp"/>
</dbReference>
<organism evidence="33 34">
    <name type="scientific">Aldrovandia affinis</name>
    <dbReference type="NCBI Taxonomy" id="143900"/>
    <lineage>
        <taxon>Eukaryota</taxon>
        <taxon>Metazoa</taxon>
        <taxon>Chordata</taxon>
        <taxon>Craniata</taxon>
        <taxon>Vertebrata</taxon>
        <taxon>Euteleostomi</taxon>
        <taxon>Actinopterygii</taxon>
        <taxon>Neopterygii</taxon>
        <taxon>Teleostei</taxon>
        <taxon>Notacanthiformes</taxon>
        <taxon>Halosauridae</taxon>
        <taxon>Aldrovandia</taxon>
    </lineage>
</organism>
<keyword evidence="15" id="KW-0732">Signal</keyword>
<evidence type="ECO:0000256" key="10">
    <source>
        <dbReference type="ARBA" id="ARBA00022574"/>
    </source>
</evidence>
<evidence type="ECO:0000313" key="33">
    <source>
        <dbReference type="EMBL" id="KAJ8399819.1"/>
    </source>
</evidence>
<keyword evidence="13" id="KW-0235">DNA replication</keyword>
<dbReference type="GO" id="GO:0016239">
    <property type="term" value="P:positive regulation of macroautophagy"/>
    <property type="evidence" value="ECO:0007669"/>
    <property type="project" value="TreeGrafter"/>
</dbReference>
<dbReference type="Gene3D" id="3.80.10.10">
    <property type="entry name" value="Ribonuclease Inhibitor"/>
    <property type="match status" value="4"/>
</dbReference>
<evidence type="ECO:0000256" key="12">
    <source>
        <dbReference type="ARBA" id="ARBA00022679"/>
    </source>
</evidence>
<evidence type="ECO:0000256" key="4">
    <source>
        <dbReference type="ARBA" id="ARBA00004656"/>
    </source>
</evidence>
<dbReference type="GO" id="GO:0061700">
    <property type="term" value="C:GATOR2 complex"/>
    <property type="evidence" value="ECO:0007669"/>
    <property type="project" value="TreeGrafter"/>
</dbReference>
<sequence length="1379" mass="156418">MAVQRFSFRRLVCNFLLQCETPFVGWKGNSDWNPSGNHSSHLEGIQQLLSSSIMEKMARVTTALGNNTISGRTMFCHLDAPANAISVCRDAAQVVVAGRNIFKIYALEEEQFVEKLNLRVGRKPSLNFSCADVMWHQMDENLLATAATNGAVVTWNLGKPSRNKQDQLFTEHKRTVNKVCFHPTEVYMLLSGSQDGYMKCFDLRKKESVSTFSGQSESVRDVQFSMRDYFTFAASFENGNVQLWDIRRPDRYERMFTAHTGPVFCCDWHPEDRGWLATGGRDKMVKVWDMTTNRAKEIHCVQTIASVARVKWRPERKWHLATCSMMVDHNIYVWDVRRPFIPFATFEEHKDVTTGIVWRHLHDPYFLLSGSKDSTLYQHMFQDASRPVDKANPEGLCFGLFGDLAFAAKESLISSDSNRKPYAGGDRRYPIFFFKKPDLTEQFAHVSSALSVFETNLESSRMDWFVKTARLYLLSGKPFADLCDHNAKVAKELNRPQVSTTWTMIRIMFSDPGSLSTVAPNHNIGKLGTLPLMNSFNMKEITAGLGNESRLDRSKGEIRQDNIHMDPGNSHINNNDENEETEGSEGQAEYMFGDAELDDDDLYSMEHDNQAAEEPEYTLPQEAFPLRHEIVDNPSAPEHLQDKADSPHVSGNEAESICLTPIESFSLISISQPLFGSHLPPRFFSPVVQEMLRYYAEQGDVQMAVSVLIVLGDRIRKEIDDLTQEHWYMSYIDLLQRFELWNVSNEVIKLSTCSAINCLNQASTTLHINCSNCKRPMSNKGWICDRCHQCASVCAVCHHVVKGLFVWCQGCSHGGHLEHIMNWLKSNSHCPAGCGHLGCLTDSVQDYWNCRMNSVLLLWVLGVLGALNGLPDTVLEDSSPSEESIPCSPSCNCLYDDYSLELNMYCSARNLTRVPSDGPPATHALWLDSNLFTTLPASSFKHLKHLDFLNLQSGQLSSIDRQAFQGLHSLAHLHLERNRLRSLPSTVFRNTPSLASLSLHSNQLTRIEEKLFTGLSNMWLLNLGWNSLVVLPENCFQDLQGLRELVLAGNRLAYLQPQLFQCLSELKELDLTGNYLKVIKTNVFLKLPKLQKLYLAQNQIATLAPKAFMGMKSLRWLDLTNNRLCGLHEDTFLGLQSLLVLRLSNNSISSLRPRTFRELHFLEELRLSHNRIKVLGERIFEGLGHLEMLELDYNQVQEVHTDTFVGLSHVAVINLSGSCFLTLPDQIFKGQSQLHSLHLDKGCLTKVTRLAFIGLTGMRRLFLQHNNISVVDSHSFVELQGLQQLDLRFNKLPSLFSYTFYGLKNLDYLLLASNLLQQLPKEVLLPLKRLSWLDLSGNSLEFLHNGTMQLLPRLRYLNLKDNALTNLPQRSQTACISCG</sequence>
<evidence type="ECO:0000256" key="5">
    <source>
        <dbReference type="ARBA" id="ARBA00004906"/>
    </source>
</evidence>
<dbReference type="Gene3D" id="2.130.10.10">
    <property type="entry name" value="YVTN repeat-like/Quinoprotein amine dehydrogenase"/>
    <property type="match status" value="1"/>
</dbReference>
<accession>A0AAD7SBZ9</accession>
<dbReference type="FunFam" id="2.130.10.10:FF:000106">
    <property type="entry name" value="WD repeat domain 24"/>
    <property type="match status" value="1"/>
</dbReference>
<dbReference type="SMART" id="SM00365">
    <property type="entry name" value="LRR_SD22"/>
    <property type="match status" value="6"/>
</dbReference>
<evidence type="ECO:0000313" key="34">
    <source>
        <dbReference type="Proteomes" id="UP001221898"/>
    </source>
</evidence>
<dbReference type="EMBL" id="JAINUG010000080">
    <property type="protein sequence ID" value="KAJ8399819.1"/>
    <property type="molecule type" value="Genomic_DNA"/>
</dbReference>
<evidence type="ECO:0000256" key="19">
    <source>
        <dbReference type="ARBA" id="ARBA00022833"/>
    </source>
</evidence>
<dbReference type="Pfam" id="PF00400">
    <property type="entry name" value="WD40"/>
    <property type="match status" value="3"/>
</dbReference>
<dbReference type="SMART" id="SM00369">
    <property type="entry name" value="LRR_TYP"/>
    <property type="match status" value="18"/>
</dbReference>
<dbReference type="SMART" id="SM00320">
    <property type="entry name" value="WD40"/>
    <property type="match status" value="6"/>
</dbReference>
<dbReference type="InterPro" id="IPR001680">
    <property type="entry name" value="WD40_rpt"/>
</dbReference>
<evidence type="ECO:0000256" key="3">
    <source>
        <dbReference type="ARBA" id="ARBA00004629"/>
    </source>
</evidence>
<evidence type="ECO:0000256" key="11">
    <source>
        <dbReference type="ARBA" id="ARBA00022614"/>
    </source>
</evidence>
<evidence type="ECO:0000256" key="26">
    <source>
        <dbReference type="ARBA" id="ARBA00023328"/>
    </source>
</evidence>
<evidence type="ECO:0000256" key="15">
    <source>
        <dbReference type="ARBA" id="ARBA00022729"/>
    </source>
</evidence>
<dbReference type="FunFam" id="3.80.10.10:FF:001636">
    <property type="entry name" value="Insulin like growth factor binding protein acid labile subunit"/>
    <property type="match status" value="1"/>
</dbReference>
<dbReference type="SUPFAM" id="SSF50978">
    <property type="entry name" value="WD40 repeat-like"/>
    <property type="match status" value="1"/>
</dbReference>
<dbReference type="SUPFAM" id="SSF52058">
    <property type="entry name" value="L domain-like"/>
    <property type="match status" value="2"/>
</dbReference>
<evidence type="ECO:0000256" key="31">
    <source>
        <dbReference type="SAM" id="MobiDB-lite"/>
    </source>
</evidence>
<evidence type="ECO:0000256" key="23">
    <source>
        <dbReference type="ARBA" id="ARBA00023136"/>
    </source>
</evidence>
<keyword evidence="25" id="KW-0458">Lysosome</keyword>
<evidence type="ECO:0000256" key="17">
    <source>
        <dbReference type="ARBA" id="ARBA00022771"/>
    </source>
</evidence>
<keyword evidence="18" id="KW-0833">Ubl conjugation pathway</keyword>
<dbReference type="GO" id="GO:0034198">
    <property type="term" value="P:cellular response to amino acid starvation"/>
    <property type="evidence" value="ECO:0007669"/>
    <property type="project" value="TreeGrafter"/>
</dbReference>
<dbReference type="Proteomes" id="UP001221898">
    <property type="component" value="Unassembled WGS sequence"/>
</dbReference>
<dbReference type="InterPro" id="IPR036322">
    <property type="entry name" value="WD40_repeat_dom_sf"/>
</dbReference>
<dbReference type="PROSITE" id="PS50294">
    <property type="entry name" value="WD_REPEATS_REGION"/>
    <property type="match status" value="1"/>
</dbReference>
<evidence type="ECO:0000256" key="30">
    <source>
        <dbReference type="PROSITE-ProRule" id="PRU00221"/>
    </source>
</evidence>
<keyword evidence="14" id="KW-0479">Metal-binding</keyword>
<dbReference type="GO" id="GO:0008270">
    <property type="term" value="F:zinc ion binding"/>
    <property type="evidence" value="ECO:0007669"/>
    <property type="project" value="UniProtKB-KW"/>
</dbReference>
<proteinExistence type="inferred from homology"/>
<evidence type="ECO:0000256" key="1">
    <source>
        <dbReference type="ARBA" id="ARBA00000900"/>
    </source>
</evidence>
<keyword evidence="11" id="KW-0433">Leucine-rich repeat</keyword>
<comment type="similarity">
    <text evidence="6">Belongs to the LRWD1 family.</text>
</comment>
<dbReference type="GO" id="GO:1904263">
    <property type="term" value="P:positive regulation of TORC1 signaling"/>
    <property type="evidence" value="ECO:0007669"/>
    <property type="project" value="TreeGrafter"/>
</dbReference>
<keyword evidence="21" id="KW-0158">Chromosome</keyword>
<evidence type="ECO:0000256" key="24">
    <source>
        <dbReference type="ARBA" id="ARBA00023180"/>
    </source>
</evidence>
<comment type="similarity">
    <text evidence="7">Belongs to the WD repeat WDR24 family.</text>
</comment>
<keyword evidence="19" id="KW-0862">Zinc</keyword>
<dbReference type="GO" id="GO:0000776">
    <property type="term" value="C:kinetochore"/>
    <property type="evidence" value="ECO:0007669"/>
    <property type="project" value="UniProtKB-KW"/>
</dbReference>
<evidence type="ECO:0000259" key="32">
    <source>
        <dbReference type="SMART" id="SM00013"/>
    </source>
</evidence>
<comment type="function">
    <text evidence="29">Catalytic component of the GATOR2 complex, a multiprotein complex that acts as an activator of the amino acid-sensing branch of the mTORC1 signaling pathway. The GATOR2 complex indirectly activates mTORC1 through the inhibition of the GATOR1 subcomplex. GATOR2 probably acts as an E3 ubiquitin-protein ligase toward GATOR1. In the presence of abundant amino acids, the GATOR2 complex mediates ubiquitination of the NPRL2 core component of the GATOR1 complex, leading to GATOR1 inactivation. In the absence of amino acids, GATOR2 is inhibited, activating the GATOR1 complex. In addition to its role in regulation of the mTORC1 complex, promotes the acidification of lysosomes and facilitates autophagic flux. Within the GATOR2 complex, WDR24 constitutes the catalytic subunit that mediates 'Lys-6'-linked ubiquitination of NPRL2.</text>
</comment>
<evidence type="ECO:0000256" key="22">
    <source>
        <dbReference type="ARBA" id="ARBA00023006"/>
    </source>
</evidence>
<evidence type="ECO:0000256" key="8">
    <source>
        <dbReference type="ARBA" id="ARBA00012483"/>
    </source>
</evidence>
<dbReference type="GO" id="GO:0005765">
    <property type="term" value="C:lysosomal membrane"/>
    <property type="evidence" value="ECO:0007669"/>
    <property type="project" value="UniProtKB-SubCell"/>
</dbReference>
<evidence type="ECO:0000256" key="18">
    <source>
        <dbReference type="ARBA" id="ARBA00022786"/>
    </source>
</evidence>
<keyword evidence="10 30" id="KW-0853">WD repeat</keyword>
<keyword evidence="23" id="KW-0472">Membrane</keyword>
<dbReference type="InterPro" id="IPR019775">
    <property type="entry name" value="WD40_repeat_CS"/>
</dbReference>
<evidence type="ECO:0000256" key="29">
    <source>
        <dbReference type="ARBA" id="ARBA00046230"/>
    </source>
</evidence>
<evidence type="ECO:0000256" key="20">
    <source>
        <dbReference type="ARBA" id="ARBA00022838"/>
    </source>
</evidence>
<dbReference type="Pfam" id="PF13855">
    <property type="entry name" value="LRR_8"/>
    <property type="match status" value="4"/>
</dbReference>
<name>A0AAD7SBZ9_9TELE</name>
<dbReference type="EC" id="2.3.2.27" evidence="8"/>
<protein>
    <recommendedName>
        <fullName evidence="28">GATOR2 complex protein WDR24</fullName>
        <ecNumber evidence="8">2.3.2.27</ecNumber>
    </recommendedName>
    <alternativeName>
        <fullName evidence="9">Leucine-rich repeat and WD repeat-containing protein 1</fullName>
    </alternativeName>
    <alternativeName>
        <fullName evidence="27">Origin recognition complex-associated protein</fullName>
    </alternativeName>
</protein>
<dbReference type="GO" id="GO:0006914">
    <property type="term" value="P:autophagy"/>
    <property type="evidence" value="ECO:0007669"/>
    <property type="project" value="UniProtKB-KW"/>
</dbReference>
<keyword evidence="24" id="KW-0325">Glycoprotein</keyword>
<dbReference type="FunFam" id="3.80.10.10:FF:000770">
    <property type="entry name" value="Uncharacterized protein"/>
    <property type="match status" value="1"/>
</dbReference>
<keyword evidence="20" id="KW-0995">Kinetochore</keyword>
<dbReference type="SMART" id="SM00013">
    <property type="entry name" value="LRRNT"/>
    <property type="match status" value="1"/>
</dbReference>
<keyword evidence="21" id="KW-0779">Telomere</keyword>
<keyword evidence="22" id="KW-0072">Autophagy</keyword>
<dbReference type="PANTHER" id="PTHR46200:SF1">
    <property type="entry name" value="GATOR COMPLEX PROTEIN WDR24"/>
    <property type="match status" value="1"/>
</dbReference>
<keyword evidence="26" id="KW-0137">Centromere</keyword>
<feature type="repeat" description="WD" evidence="30">
    <location>
        <begin position="256"/>
        <end position="298"/>
    </location>
</feature>
<evidence type="ECO:0000256" key="27">
    <source>
        <dbReference type="ARBA" id="ARBA00033046"/>
    </source>
</evidence>
<dbReference type="CDD" id="cd16693">
    <property type="entry name" value="mRING-H2-C3H3C2_WDR24"/>
    <property type="match status" value="1"/>
</dbReference>
<dbReference type="PROSITE" id="PS51450">
    <property type="entry name" value="LRR"/>
    <property type="match status" value="4"/>
</dbReference>
<dbReference type="InterPro" id="IPR001611">
    <property type="entry name" value="Leu-rich_rpt"/>
</dbReference>
<dbReference type="InterPro" id="IPR032675">
    <property type="entry name" value="LRR_dom_sf"/>
</dbReference>